<dbReference type="AlphaFoldDB" id="A0A0J9TEF0"/>
<feature type="compositionally biased region" description="Basic residues" evidence="1">
    <location>
        <begin position="43"/>
        <end position="59"/>
    </location>
</feature>
<dbReference type="OrthoDB" id="361131at2759"/>
<feature type="signal peptide" evidence="2">
    <location>
        <begin position="1"/>
        <end position="22"/>
    </location>
</feature>
<organism evidence="3 4">
    <name type="scientific">Plasmodium vivax Mauritania I</name>
    <dbReference type="NCBI Taxonomy" id="1035515"/>
    <lineage>
        <taxon>Eukaryota</taxon>
        <taxon>Sar</taxon>
        <taxon>Alveolata</taxon>
        <taxon>Apicomplexa</taxon>
        <taxon>Aconoidasida</taxon>
        <taxon>Haemosporida</taxon>
        <taxon>Plasmodiidae</taxon>
        <taxon>Plasmodium</taxon>
        <taxon>Plasmodium (Plasmodium)</taxon>
    </lineage>
</organism>
<dbReference type="EMBL" id="KQ235038">
    <property type="protein sequence ID" value="KMZ93564.1"/>
    <property type="molecule type" value="Genomic_DNA"/>
</dbReference>
<name>A0A0J9TEF0_PLAVI</name>
<sequence>MRNIFPLTLLYITLSNIPTAHAKVCAPVPSYITHNSSSNAKHAVARRKNRTRARRKNRVQARRKSRIQARRKTVKFEDVVTQKDISTINLIVLALMEFQKQHNSMVVPENYILKSQENEDLKNFKLWKKLQDIKKEKSEKKKKYIYFVLKKMAFPLGSLFSEAEMQEFEKDDAEITTMSNLSTEENVHYDFDERQEVRKELFSLYVRKAKDKAGEDVKDFLASYKFVPKIAEQNALPSYSNKGTRKKGILKRVLENLKQDQTFRSNYDYYYDHIYMNLNDKDVDHYISFVMKYKRTHGAEYDAFVNGRPSLSNEPNPKEKKFLLYTRKETEGAHAYDFDKWSFADFVEALVYFNDLYIDLNRERYERFQADPGQKQLSLVDFNLLDPSFVVPSDDTWPSEWHGMPLGMYINQLRMGDIDGKFHFIRRKILDYLLFDFKPEEFEQKYINFTWRKLYLGLAWFIHTRGHPIVITPMDRIQFDTFAMDFCKPEEIQGLRLGFLIIQAQAHEKIFWNNYQDRFDFMKGLEINIRSADELIF</sequence>
<proteinExistence type="predicted"/>
<evidence type="ECO:0000256" key="1">
    <source>
        <dbReference type="SAM" id="MobiDB-lite"/>
    </source>
</evidence>
<evidence type="ECO:0000256" key="2">
    <source>
        <dbReference type="SAM" id="SignalP"/>
    </source>
</evidence>
<evidence type="ECO:0000313" key="3">
    <source>
        <dbReference type="EMBL" id="KMZ93564.1"/>
    </source>
</evidence>
<accession>A0A0J9TEF0</accession>
<reference evidence="3 4" key="1">
    <citation type="submission" date="2011-08" db="EMBL/GenBank/DDBJ databases">
        <title>The Genome Sequence of Plasmodium vivax Mauritania I.</title>
        <authorList>
            <consortium name="The Broad Institute Genome Sequencing Platform"/>
            <consortium name="The Broad Institute Genome Sequencing Center for Infectious Disease"/>
            <person name="Neafsey D."/>
            <person name="Carlton J."/>
            <person name="Barnwell J."/>
            <person name="Collins W."/>
            <person name="Escalante A."/>
            <person name="Mullikin J."/>
            <person name="Saul A."/>
            <person name="Guigo R."/>
            <person name="Camara F."/>
            <person name="Young S.K."/>
            <person name="Zeng Q."/>
            <person name="Gargeya S."/>
            <person name="Fitzgerald M."/>
            <person name="Haas B."/>
            <person name="Abouelleil A."/>
            <person name="Alvarado L."/>
            <person name="Arachchi H.M."/>
            <person name="Berlin A."/>
            <person name="Brown A."/>
            <person name="Chapman S.B."/>
            <person name="Chen Z."/>
            <person name="Dunbar C."/>
            <person name="Freedman E."/>
            <person name="Gearin G."/>
            <person name="Gellesch M."/>
            <person name="Goldberg J."/>
            <person name="Griggs A."/>
            <person name="Gujja S."/>
            <person name="Heiman D."/>
            <person name="Howarth C."/>
            <person name="Larson L."/>
            <person name="Lui A."/>
            <person name="MacDonald P.J.P."/>
            <person name="Montmayeur A."/>
            <person name="Murphy C."/>
            <person name="Neiman D."/>
            <person name="Pearson M."/>
            <person name="Priest M."/>
            <person name="Roberts A."/>
            <person name="Saif S."/>
            <person name="Shea T."/>
            <person name="Shenoy N."/>
            <person name="Sisk P."/>
            <person name="Stolte C."/>
            <person name="Sykes S."/>
            <person name="Wortman J."/>
            <person name="Nusbaum C."/>
            <person name="Birren B."/>
        </authorList>
    </citation>
    <scope>NUCLEOTIDE SEQUENCE [LARGE SCALE GENOMIC DNA]</scope>
    <source>
        <strain evidence="3 4">Mauritania I</strain>
    </source>
</reference>
<gene>
    <name evidence="3" type="ORF">PVMG_01010</name>
</gene>
<keyword evidence="2" id="KW-0732">Signal</keyword>
<dbReference type="Proteomes" id="UP000053776">
    <property type="component" value="Unassembled WGS sequence"/>
</dbReference>
<protein>
    <submittedName>
        <fullName evidence="3">Fusion protein</fullName>
    </submittedName>
</protein>
<evidence type="ECO:0000313" key="4">
    <source>
        <dbReference type="Proteomes" id="UP000053776"/>
    </source>
</evidence>
<feature type="chain" id="PRO_5005323184" evidence="2">
    <location>
        <begin position="23"/>
        <end position="537"/>
    </location>
</feature>
<feature type="region of interest" description="Disordered" evidence="1">
    <location>
        <begin position="35"/>
        <end position="59"/>
    </location>
</feature>